<gene>
    <name evidence="1" type="ORF">HMP0721_0859</name>
</gene>
<protein>
    <recommendedName>
        <fullName evidence="3">Cytidylate kinase</fullName>
    </recommendedName>
</protein>
<dbReference type="OrthoDB" id="9781180at2"/>
<dbReference type="Proteomes" id="UP000004754">
    <property type="component" value="Unassembled WGS sequence"/>
</dbReference>
<accession>E6MFU8</accession>
<keyword evidence="2" id="KW-1185">Reference proteome</keyword>
<dbReference type="STRING" id="887929.HMP0721_0859"/>
<name>E6MFU8_9FIRM</name>
<organism evidence="1 2">
    <name type="scientific">Pseudoramibacter alactolyticus ATCC 23263</name>
    <dbReference type="NCBI Taxonomy" id="887929"/>
    <lineage>
        <taxon>Bacteria</taxon>
        <taxon>Bacillati</taxon>
        <taxon>Bacillota</taxon>
        <taxon>Clostridia</taxon>
        <taxon>Eubacteriales</taxon>
        <taxon>Eubacteriaceae</taxon>
        <taxon>Pseudoramibacter</taxon>
    </lineage>
</organism>
<sequence>MTDRVILTFSRQFGSGGSNIAKRLAKELVIPFYDQELITESAKDTGIAPNMVKALEETPTNSLLYAIAAGTAYGGAVTPSTLAALPMTDRVFLSQSDVIRRYANEGSCVILGRCADYILRKDPDVISVYIHRDHDERVHQVAKLYDKTEEKAVEMVKKMDKRRANYYAYYTDKRWGDAENYDICLNSGVLGEDGCVDLLKTTVNAILTRRKSRR</sequence>
<dbReference type="eggNOG" id="COG1102">
    <property type="taxonomic scope" value="Bacteria"/>
</dbReference>
<comment type="caution">
    <text evidence="1">The sequence shown here is derived from an EMBL/GenBank/DDBJ whole genome shotgun (WGS) entry which is preliminary data.</text>
</comment>
<dbReference type="SUPFAM" id="SSF52540">
    <property type="entry name" value="P-loop containing nucleoside triphosphate hydrolases"/>
    <property type="match status" value="1"/>
</dbReference>
<dbReference type="HOGENOM" id="CLU_065155_3_1_9"/>
<proteinExistence type="predicted"/>
<dbReference type="EMBL" id="AEQN01000014">
    <property type="protein sequence ID" value="EFV02093.1"/>
    <property type="molecule type" value="Genomic_DNA"/>
</dbReference>
<evidence type="ECO:0000313" key="1">
    <source>
        <dbReference type="EMBL" id="EFV02093.1"/>
    </source>
</evidence>
<evidence type="ECO:0008006" key="3">
    <source>
        <dbReference type="Google" id="ProtNLM"/>
    </source>
</evidence>
<dbReference type="RefSeq" id="WP_006598283.1">
    <property type="nucleotide sequence ID" value="NZ_GL622359.1"/>
</dbReference>
<dbReference type="AlphaFoldDB" id="E6MFU8"/>
<evidence type="ECO:0000313" key="2">
    <source>
        <dbReference type="Proteomes" id="UP000004754"/>
    </source>
</evidence>
<dbReference type="InterPro" id="IPR027417">
    <property type="entry name" value="P-loop_NTPase"/>
</dbReference>
<dbReference type="Pfam" id="PF13189">
    <property type="entry name" value="Cytidylate_kin2"/>
    <property type="match status" value="1"/>
</dbReference>
<reference evidence="1 2" key="1">
    <citation type="submission" date="2010-12" db="EMBL/GenBank/DDBJ databases">
        <authorList>
            <person name="Muzny D."/>
            <person name="Qin X."/>
            <person name="Deng J."/>
            <person name="Jiang H."/>
            <person name="Liu Y."/>
            <person name="Qu J."/>
            <person name="Song X.-Z."/>
            <person name="Zhang L."/>
            <person name="Thornton R."/>
            <person name="Coyle M."/>
            <person name="Francisco L."/>
            <person name="Jackson L."/>
            <person name="Javaid M."/>
            <person name="Korchina V."/>
            <person name="Kovar C."/>
            <person name="Mata R."/>
            <person name="Mathew T."/>
            <person name="Ngo R."/>
            <person name="Nguyen L."/>
            <person name="Nguyen N."/>
            <person name="Okwuonu G."/>
            <person name="Ongeri F."/>
            <person name="Pham C."/>
            <person name="Simmons D."/>
            <person name="Wilczek-Boney K."/>
            <person name="Hale W."/>
            <person name="Jakkamsetti A."/>
            <person name="Pham P."/>
            <person name="Ruth R."/>
            <person name="San Lucas F."/>
            <person name="Warren J."/>
            <person name="Zhang J."/>
            <person name="Zhao Z."/>
            <person name="Zhou C."/>
            <person name="Zhu D."/>
            <person name="Lee S."/>
            <person name="Bess C."/>
            <person name="Blankenburg K."/>
            <person name="Forbes L."/>
            <person name="Fu Q."/>
            <person name="Gubbala S."/>
            <person name="Hirani K."/>
            <person name="Jayaseelan J.C."/>
            <person name="Lara F."/>
            <person name="Munidasa M."/>
            <person name="Palculict T."/>
            <person name="Patil S."/>
            <person name="Pu L.-L."/>
            <person name="Saada N."/>
            <person name="Tang L."/>
            <person name="Weissenberger G."/>
            <person name="Zhu Y."/>
            <person name="Hemphill L."/>
            <person name="Shang Y."/>
            <person name="Youmans B."/>
            <person name="Ayvaz T."/>
            <person name="Ross M."/>
            <person name="Santibanez J."/>
            <person name="Aqrawi P."/>
            <person name="Gross S."/>
            <person name="Joshi V."/>
            <person name="Fowler G."/>
            <person name="Nazareth L."/>
            <person name="Reid J."/>
            <person name="Worley K."/>
            <person name="Petrosino J."/>
            <person name="Highlander S."/>
            <person name="Gibbs R."/>
        </authorList>
    </citation>
    <scope>NUCLEOTIDE SEQUENCE [LARGE SCALE GENOMIC DNA]</scope>
    <source>
        <strain evidence="1 2">ATCC 23263</strain>
    </source>
</reference>
<dbReference type="Gene3D" id="3.40.50.300">
    <property type="entry name" value="P-loop containing nucleotide triphosphate hydrolases"/>
    <property type="match status" value="1"/>
</dbReference>